<sequence length="108" mass="12749">MKIAVNCECLIMQKTLEIFLKDYLVDEEEADFIVSDINKKSNKRVFYIGDDSPYLTLPFSKKDLLYALEEFDFIVKDSNLKENLEDKISLLVDEFKSKLIKLVKEHYE</sequence>
<gene>
    <name evidence="1" type="ORF">CYJ41_02505</name>
</gene>
<protein>
    <recommendedName>
        <fullName evidence="3">JHP0747 family</fullName>
    </recommendedName>
</protein>
<comment type="caution">
    <text evidence="1">The sequence shown here is derived from an EMBL/GenBank/DDBJ whole genome shotgun (WGS) entry which is preliminary data.</text>
</comment>
<dbReference type="AlphaFoldDB" id="A0A2I1NBP5"/>
<proteinExistence type="predicted"/>
<evidence type="ECO:0000313" key="1">
    <source>
        <dbReference type="EMBL" id="PKZ29781.1"/>
    </source>
</evidence>
<reference evidence="1 2" key="1">
    <citation type="submission" date="2017-12" db="EMBL/GenBank/DDBJ databases">
        <title>Phylogenetic diversity of female urinary microbiome.</title>
        <authorList>
            <person name="Thomas-White K."/>
            <person name="Wolfe A.J."/>
        </authorList>
    </citation>
    <scope>NUCLEOTIDE SEQUENCE [LARGE SCALE GENOMIC DNA]</scope>
    <source>
        <strain evidence="1 2">UMB0112</strain>
    </source>
</reference>
<name>A0A2I1NBP5_9BACT</name>
<organism evidence="1 2">
    <name type="scientific">Campylobacter ureolyticus</name>
    <dbReference type="NCBI Taxonomy" id="827"/>
    <lineage>
        <taxon>Bacteria</taxon>
        <taxon>Pseudomonadati</taxon>
        <taxon>Campylobacterota</taxon>
        <taxon>Epsilonproteobacteria</taxon>
        <taxon>Campylobacterales</taxon>
        <taxon>Campylobacteraceae</taxon>
        <taxon>Campylobacter</taxon>
    </lineage>
</organism>
<evidence type="ECO:0008006" key="3">
    <source>
        <dbReference type="Google" id="ProtNLM"/>
    </source>
</evidence>
<accession>A0A2I1NBP5</accession>
<dbReference type="RefSeq" id="WP_101636787.1">
    <property type="nucleotide sequence ID" value="NZ_BQNW01000001.1"/>
</dbReference>
<evidence type="ECO:0000313" key="2">
    <source>
        <dbReference type="Proteomes" id="UP000234639"/>
    </source>
</evidence>
<dbReference type="Proteomes" id="UP000234639">
    <property type="component" value="Unassembled WGS sequence"/>
</dbReference>
<dbReference type="EMBL" id="PKHU01000002">
    <property type="protein sequence ID" value="PKZ29781.1"/>
    <property type="molecule type" value="Genomic_DNA"/>
</dbReference>